<proteinExistence type="predicted"/>
<evidence type="ECO:0000256" key="5">
    <source>
        <dbReference type="ARBA" id="ARBA00022989"/>
    </source>
</evidence>
<dbReference type="PANTHER" id="PTHR33362">
    <property type="entry name" value="SIALIC ACID TRAP TRANSPORTER PERMEASE PROTEIN SIAT-RELATED"/>
    <property type="match status" value="1"/>
</dbReference>
<dbReference type="PIRSF" id="PIRSF006066">
    <property type="entry name" value="HI0050"/>
    <property type="match status" value="1"/>
</dbReference>
<dbReference type="NCBIfam" id="TIGR00786">
    <property type="entry name" value="dctM"/>
    <property type="match status" value="1"/>
</dbReference>
<comment type="subcellular location">
    <subcellularLocation>
        <location evidence="1">Cell inner membrane</location>
        <topology evidence="1">Multi-pass membrane protein</topology>
    </subcellularLocation>
</comment>
<evidence type="ECO:0000256" key="1">
    <source>
        <dbReference type="ARBA" id="ARBA00004429"/>
    </source>
</evidence>
<feature type="transmembrane region" description="Helical" evidence="7">
    <location>
        <begin position="328"/>
        <end position="358"/>
    </location>
</feature>
<feature type="transmembrane region" description="Helical" evidence="7">
    <location>
        <begin position="370"/>
        <end position="394"/>
    </location>
</feature>
<dbReference type="Pfam" id="PF06808">
    <property type="entry name" value="DctM"/>
    <property type="match status" value="1"/>
</dbReference>
<evidence type="ECO:0000313" key="10">
    <source>
        <dbReference type="Proteomes" id="UP001499924"/>
    </source>
</evidence>
<sequence>MEILLLFGVLFGLMAFGVPVFVAMAASALVTLAVTGLGAATVLANTMVGGVDSFELLAIPFFVLVGELMNKAGLTQRIIDLLMFFLGRFRGGLAQASVGVNLFASGVSGSAPADAAAVSSVMLPAMRREGYTPQYAAAVNASAAVVGPIMPPSIPMVFVALVTQLSLGQLFLGGVGPAIILAGSMVGLIAWHAVRGRLPSRKTAAVTVGGGGSSEASAPSDERSLGRLFLEALPALLAPAFIIAGVFGGFATITEMAVLAAFYVLLLGLVYRTLKVREVPAVLRDGAVFSSTIMILFAAVGSFTYVIAAQRVGDQVAEFVSGLDVGPTTFLLLTMVFFLVVGMVLDAVPAILIFLPILLPVAVELGVDPIHFGVLVVVNLMIGLLTPPVGALLYVLTKIGKVPFTALVKETMPFVAVMLIGLLLMVLVPSIVTALPELVFGG</sequence>
<feature type="domain" description="TRAP C4-dicarboxylate transport system permease DctM subunit" evidence="8">
    <location>
        <begin position="7"/>
        <end position="431"/>
    </location>
</feature>
<keyword evidence="2" id="KW-1003">Cell membrane</keyword>
<feature type="transmembrane region" description="Helical" evidence="7">
    <location>
        <begin position="170"/>
        <end position="194"/>
    </location>
</feature>
<accession>A0ABP6NWD7</accession>
<keyword evidence="3" id="KW-0997">Cell inner membrane</keyword>
<feature type="transmembrane region" description="Helical" evidence="7">
    <location>
        <begin position="256"/>
        <end position="274"/>
    </location>
</feature>
<dbReference type="InterPro" id="IPR004681">
    <property type="entry name" value="TRAP_DctM"/>
</dbReference>
<feature type="transmembrane region" description="Helical" evidence="7">
    <location>
        <begin position="414"/>
        <end position="435"/>
    </location>
</feature>
<feature type="transmembrane region" description="Helical" evidence="7">
    <location>
        <begin position="135"/>
        <end position="158"/>
    </location>
</feature>
<keyword evidence="5 7" id="KW-1133">Transmembrane helix</keyword>
<evidence type="ECO:0000313" key="9">
    <source>
        <dbReference type="EMBL" id="GAA3159904.1"/>
    </source>
</evidence>
<dbReference type="Proteomes" id="UP001499924">
    <property type="component" value="Unassembled WGS sequence"/>
</dbReference>
<organism evidence="9 10">
    <name type="scientific">Blastococcus jejuensis</name>
    <dbReference type="NCBI Taxonomy" id="351224"/>
    <lineage>
        <taxon>Bacteria</taxon>
        <taxon>Bacillati</taxon>
        <taxon>Actinomycetota</taxon>
        <taxon>Actinomycetes</taxon>
        <taxon>Geodermatophilales</taxon>
        <taxon>Geodermatophilaceae</taxon>
        <taxon>Blastococcus</taxon>
    </lineage>
</organism>
<evidence type="ECO:0000256" key="7">
    <source>
        <dbReference type="SAM" id="Phobius"/>
    </source>
</evidence>
<reference evidence="10" key="1">
    <citation type="journal article" date="2019" name="Int. J. Syst. Evol. Microbiol.">
        <title>The Global Catalogue of Microorganisms (GCM) 10K type strain sequencing project: providing services to taxonomists for standard genome sequencing and annotation.</title>
        <authorList>
            <consortium name="The Broad Institute Genomics Platform"/>
            <consortium name="The Broad Institute Genome Sequencing Center for Infectious Disease"/>
            <person name="Wu L."/>
            <person name="Ma J."/>
        </authorList>
    </citation>
    <scope>NUCLEOTIDE SEQUENCE [LARGE SCALE GENOMIC DNA]</scope>
    <source>
        <strain evidence="10">JCM 15614</strain>
    </source>
</reference>
<evidence type="ECO:0000256" key="6">
    <source>
        <dbReference type="ARBA" id="ARBA00023136"/>
    </source>
</evidence>
<dbReference type="EMBL" id="BAAAVV010000002">
    <property type="protein sequence ID" value="GAA3159904.1"/>
    <property type="molecule type" value="Genomic_DNA"/>
</dbReference>
<evidence type="ECO:0000256" key="3">
    <source>
        <dbReference type="ARBA" id="ARBA00022519"/>
    </source>
</evidence>
<gene>
    <name evidence="9" type="ORF">GCM10010531_09190</name>
</gene>
<protein>
    <submittedName>
        <fullName evidence="9">TRAP transporter large permease</fullName>
    </submittedName>
</protein>
<keyword evidence="6 7" id="KW-0472">Membrane</keyword>
<name>A0ABP6NWD7_9ACTN</name>
<keyword evidence="10" id="KW-1185">Reference proteome</keyword>
<keyword evidence="4 7" id="KW-0812">Transmembrane</keyword>
<evidence type="ECO:0000256" key="2">
    <source>
        <dbReference type="ARBA" id="ARBA00022475"/>
    </source>
</evidence>
<feature type="transmembrane region" description="Helical" evidence="7">
    <location>
        <begin position="42"/>
        <end position="66"/>
    </location>
</feature>
<dbReference type="RefSeq" id="WP_344687404.1">
    <property type="nucleotide sequence ID" value="NZ_BAAAVV010000002.1"/>
</dbReference>
<comment type="caution">
    <text evidence="9">The sequence shown here is derived from an EMBL/GenBank/DDBJ whole genome shotgun (WGS) entry which is preliminary data.</text>
</comment>
<feature type="transmembrane region" description="Helical" evidence="7">
    <location>
        <begin position="228"/>
        <end position="250"/>
    </location>
</feature>
<dbReference type="InterPro" id="IPR010656">
    <property type="entry name" value="DctM"/>
</dbReference>
<evidence type="ECO:0000259" key="8">
    <source>
        <dbReference type="Pfam" id="PF06808"/>
    </source>
</evidence>
<feature type="transmembrane region" description="Helical" evidence="7">
    <location>
        <begin position="286"/>
        <end position="308"/>
    </location>
</feature>
<dbReference type="PANTHER" id="PTHR33362:SF2">
    <property type="entry name" value="TRAP TRANSPORTER LARGE PERMEASE PROTEIN"/>
    <property type="match status" value="1"/>
</dbReference>
<evidence type="ECO:0000256" key="4">
    <source>
        <dbReference type="ARBA" id="ARBA00022692"/>
    </source>
</evidence>